<name>A0AAV6LFB3_9ERIC</name>
<organism evidence="1 2">
    <name type="scientific">Rhododendron griersonianum</name>
    <dbReference type="NCBI Taxonomy" id="479676"/>
    <lineage>
        <taxon>Eukaryota</taxon>
        <taxon>Viridiplantae</taxon>
        <taxon>Streptophyta</taxon>
        <taxon>Embryophyta</taxon>
        <taxon>Tracheophyta</taxon>
        <taxon>Spermatophyta</taxon>
        <taxon>Magnoliopsida</taxon>
        <taxon>eudicotyledons</taxon>
        <taxon>Gunneridae</taxon>
        <taxon>Pentapetalae</taxon>
        <taxon>asterids</taxon>
        <taxon>Ericales</taxon>
        <taxon>Ericaceae</taxon>
        <taxon>Ericoideae</taxon>
        <taxon>Rhodoreae</taxon>
        <taxon>Rhododendron</taxon>
    </lineage>
</organism>
<comment type="caution">
    <text evidence="1">The sequence shown here is derived from an EMBL/GenBank/DDBJ whole genome shotgun (WGS) entry which is preliminary data.</text>
</comment>
<dbReference type="Proteomes" id="UP000823749">
    <property type="component" value="Chromosome 2"/>
</dbReference>
<reference evidence="1" key="1">
    <citation type="submission" date="2020-08" db="EMBL/GenBank/DDBJ databases">
        <title>Plant Genome Project.</title>
        <authorList>
            <person name="Zhang R.-G."/>
        </authorList>
    </citation>
    <scope>NUCLEOTIDE SEQUENCE</scope>
    <source>
        <strain evidence="1">WSP0</strain>
        <tissue evidence="1">Leaf</tissue>
    </source>
</reference>
<dbReference type="AlphaFoldDB" id="A0AAV6LFB3"/>
<keyword evidence="2" id="KW-1185">Reference proteome</keyword>
<proteinExistence type="predicted"/>
<dbReference type="EMBL" id="JACTNZ010000002">
    <property type="protein sequence ID" value="KAG5562968.1"/>
    <property type="molecule type" value="Genomic_DNA"/>
</dbReference>
<evidence type="ECO:0000313" key="1">
    <source>
        <dbReference type="EMBL" id="KAG5562968.1"/>
    </source>
</evidence>
<dbReference type="PANTHER" id="PTHR47481">
    <property type="match status" value="1"/>
</dbReference>
<sequence>MLSKITDANGKEVSNEAFQSWSLIDGHLFSCITATLSPAIYTSVLHLSTRYEVWSFLEKRFTSLSRSHVHQLKNKLGSVSKKSKPMEEYLEQIKAIANQLALVTASVDDDDLILAALNGLPVEYDPLATTIRAQLGTITMEQVSALLCSESIHIESKAKKSSIDSNVAFVIARGGFSGGFSSNRGGGFHNNFRGGGFHNNFRGSGFSPRGGGGSGFRGGFSPRGGASQGHGFQGGGFRPNFRSNSSAAPIVCQICDKPGHNLFSCSSLIAAPSCSCSSPAQVSVPIRGGFSSIAVVSASHGFGSPAITSNLWIEVPPLNLCFGNSVVSFTALVAGTILKLIRGFIVCFR</sequence>
<accession>A0AAV6LFB3</accession>
<dbReference type="PANTHER" id="PTHR47481:SF22">
    <property type="entry name" value="RETROTRANSPOSON GAG DOMAIN-CONTAINING PROTEIN"/>
    <property type="match status" value="1"/>
</dbReference>
<protein>
    <submittedName>
        <fullName evidence="1">Uncharacterized protein</fullName>
    </submittedName>
</protein>
<gene>
    <name evidence="1" type="ORF">RHGRI_005642</name>
</gene>
<evidence type="ECO:0000313" key="2">
    <source>
        <dbReference type="Proteomes" id="UP000823749"/>
    </source>
</evidence>
<dbReference type="Pfam" id="PF14223">
    <property type="entry name" value="Retrotran_gag_2"/>
    <property type="match status" value="1"/>
</dbReference>